<proteinExistence type="predicted"/>
<evidence type="ECO:0000313" key="3">
    <source>
        <dbReference type="Proteomes" id="UP000326912"/>
    </source>
</evidence>
<protein>
    <recommendedName>
        <fullName evidence="1">EVE domain-containing protein</fullName>
    </recommendedName>
</protein>
<dbReference type="InterPro" id="IPR002740">
    <property type="entry name" value="EVE_domain"/>
</dbReference>
<gene>
    <name evidence="2" type="ORF">KDW_56370</name>
</gene>
<reference evidence="2 3" key="1">
    <citation type="submission" date="2019-10" db="EMBL/GenBank/DDBJ databases">
        <title>Dictyobacter vulcani sp. nov., within the class Ktedonobacteria, isolated from soil of volcanic Mt. Zao.</title>
        <authorList>
            <person name="Zheng Y."/>
            <person name="Wang C.M."/>
            <person name="Sakai Y."/>
            <person name="Abe K."/>
            <person name="Yokota A."/>
            <person name="Yabe S."/>
        </authorList>
    </citation>
    <scope>NUCLEOTIDE SEQUENCE [LARGE SCALE GENOMIC DNA]</scope>
    <source>
        <strain evidence="2 3">W12</strain>
    </source>
</reference>
<keyword evidence="3" id="KW-1185">Reference proteome</keyword>
<dbReference type="SUPFAM" id="SSF88697">
    <property type="entry name" value="PUA domain-like"/>
    <property type="match status" value="1"/>
</dbReference>
<organism evidence="2 3">
    <name type="scientific">Dictyobacter vulcani</name>
    <dbReference type="NCBI Taxonomy" id="2607529"/>
    <lineage>
        <taxon>Bacteria</taxon>
        <taxon>Bacillati</taxon>
        <taxon>Chloroflexota</taxon>
        <taxon>Ktedonobacteria</taxon>
        <taxon>Ktedonobacterales</taxon>
        <taxon>Dictyobacteraceae</taxon>
        <taxon>Dictyobacter</taxon>
    </lineage>
</organism>
<dbReference type="InterPro" id="IPR015947">
    <property type="entry name" value="PUA-like_sf"/>
</dbReference>
<dbReference type="EMBL" id="BKZW01000004">
    <property type="protein sequence ID" value="GER91475.1"/>
    <property type="molecule type" value="Genomic_DNA"/>
</dbReference>
<dbReference type="Pfam" id="PF01878">
    <property type="entry name" value="EVE"/>
    <property type="match status" value="1"/>
</dbReference>
<evidence type="ECO:0000259" key="1">
    <source>
        <dbReference type="Pfam" id="PF01878"/>
    </source>
</evidence>
<sequence length="51" mass="5782">MAYFLAKTDPETYSIEQFAQDKETVWDGVRSAQALQAIRAMRPGDLVFDLS</sequence>
<comment type="caution">
    <text evidence="2">The sequence shown here is derived from an EMBL/GenBank/DDBJ whole genome shotgun (WGS) entry which is preliminary data.</text>
</comment>
<evidence type="ECO:0000313" key="2">
    <source>
        <dbReference type="EMBL" id="GER91475.1"/>
    </source>
</evidence>
<dbReference type="RefSeq" id="WP_198925607.1">
    <property type="nucleotide sequence ID" value="NZ_BKZW01000004.1"/>
</dbReference>
<dbReference type="Gene3D" id="3.10.590.10">
    <property type="entry name" value="ph1033 like domains"/>
    <property type="match status" value="1"/>
</dbReference>
<name>A0A5J4KU95_9CHLR</name>
<feature type="domain" description="EVE" evidence="1">
    <location>
        <begin position="2"/>
        <end position="48"/>
    </location>
</feature>
<dbReference type="Proteomes" id="UP000326912">
    <property type="component" value="Unassembled WGS sequence"/>
</dbReference>
<accession>A0A5J4KU95</accession>
<dbReference type="AlphaFoldDB" id="A0A5J4KU95"/>